<dbReference type="OrthoDB" id="2253354at2759"/>
<gene>
    <name evidence="2" type="ORF">BU23DRAFT_458552</name>
</gene>
<evidence type="ECO:0000313" key="2">
    <source>
        <dbReference type="EMBL" id="KAF1975480.1"/>
    </source>
</evidence>
<evidence type="ECO:0000256" key="1">
    <source>
        <dbReference type="SAM" id="MobiDB-lite"/>
    </source>
</evidence>
<feature type="compositionally biased region" description="Basic and acidic residues" evidence="1">
    <location>
        <begin position="189"/>
        <end position="216"/>
    </location>
</feature>
<keyword evidence="3" id="KW-1185">Reference proteome</keyword>
<dbReference type="EMBL" id="ML976670">
    <property type="protein sequence ID" value="KAF1975480.1"/>
    <property type="molecule type" value="Genomic_DNA"/>
</dbReference>
<sequence>MDTRILLRHLLRNPHTSRTLLTPTTRPHSRTFAQLSLPHGARHISLPTILRPSFWREMIPRPFRERASQPGAPRKEWNPATPYIVLALLVGSQAIQILWLKQERDVERRRAEARIGALREVVERVKSGEKVDVEGLLGVGKEGVEGEWAGLIKEIEEEELLFQSSEEKKKLKAAREEEAVRIEGPNEAVEEKKGDAQRTQEESRVKVEELSGAKFY</sequence>
<dbReference type="Pfam" id="PF17254">
    <property type="entry name" value="DUF5321"/>
    <property type="match status" value="1"/>
</dbReference>
<dbReference type="AlphaFoldDB" id="A0A6A5VFH9"/>
<feature type="region of interest" description="Disordered" evidence="1">
    <location>
        <begin position="184"/>
        <end position="216"/>
    </location>
</feature>
<accession>A0A6A5VFH9</accession>
<dbReference type="Proteomes" id="UP000800036">
    <property type="component" value="Unassembled WGS sequence"/>
</dbReference>
<name>A0A6A5VFH9_9PLEO</name>
<organism evidence="2 3">
    <name type="scientific">Bimuria novae-zelandiae CBS 107.79</name>
    <dbReference type="NCBI Taxonomy" id="1447943"/>
    <lineage>
        <taxon>Eukaryota</taxon>
        <taxon>Fungi</taxon>
        <taxon>Dikarya</taxon>
        <taxon>Ascomycota</taxon>
        <taxon>Pezizomycotina</taxon>
        <taxon>Dothideomycetes</taxon>
        <taxon>Pleosporomycetidae</taxon>
        <taxon>Pleosporales</taxon>
        <taxon>Massarineae</taxon>
        <taxon>Didymosphaeriaceae</taxon>
        <taxon>Bimuria</taxon>
    </lineage>
</organism>
<reference evidence="2" key="1">
    <citation type="journal article" date="2020" name="Stud. Mycol.">
        <title>101 Dothideomycetes genomes: a test case for predicting lifestyles and emergence of pathogens.</title>
        <authorList>
            <person name="Haridas S."/>
            <person name="Albert R."/>
            <person name="Binder M."/>
            <person name="Bloem J."/>
            <person name="Labutti K."/>
            <person name="Salamov A."/>
            <person name="Andreopoulos B."/>
            <person name="Baker S."/>
            <person name="Barry K."/>
            <person name="Bills G."/>
            <person name="Bluhm B."/>
            <person name="Cannon C."/>
            <person name="Castanera R."/>
            <person name="Culley D."/>
            <person name="Daum C."/>
            <person name="Ezra D."/>
            <person name="Gonzalez J."/>
            <person name="Henrissat B."/>
            <person name="Kuo A."/>
            <person name="Liang C."/>
            <person name="Lipzen A."/>
            <person name="Lutzoni F."/>
            <person name="Magnuson J."/>
            <person name="Mondo S."/>
            <person name="Nolan M."/>
            <person name="Ohm R."/>
            <person name="Pangilinan J."/>
            <person name="Park H.-J."/>
            <person name="Ramirez L."/>
            <person name="Alfaro M."/>
            <person name="Sun H."/>
            <person name="Tritt A."/>
            <person name="Yoshinaga Y."/>
            <person name="Zwiers L.-H."/>
            <person name="Turgeon B."/>
            <person name="Goodwin S."/>
            <person name="Spatafora J."/>
            <person name="Crous P."/>
            <person name="Grigoriev I."/>
        </authorList>
    </citation>
    <scope>NUCLEOTIDE SEQUENCE</scope>
    <source>
        <strain evidence="2">CBS 107.79</strain>
    </source>
</reference>
<protein>
    <submittedName>
        <fullName evidence="2">Uncharacterized protein</fullName>
    </submittedName>
</protein>
<proteinExistence type="predicted"/>
<evidence type="ECO:0000313" key="3">
    <source>
        <dbReference type="Proteomes" id="UP000800036"/>
    </source>
</evidence>
<dbReference type="InterPro" id="IPR035213">
    <property type="entry name" value="DUF5321"/>
</dbReference>